<comment type="caution">
    <text evidence="1">The sequence shown here is derived from an EMBL/GenBank/DDBJ whole genome shotgun (WGS) entry which is preliminary data.</text>
</comment>
<organism evidence="1">
    <name type="scientific">Tanacetum cinerariifolium</name>
    <name type="common">Dalmatian daisy</name>
    <name type="synonym">Chrysanthemum cinerariifolium</name>
    <dbReference type="NCBI Taxonomy" id="118510"/>
    <lineage>
        <taxon>Eukaryota</taxon>
        <taxon>Viridiplantae</taxon>
        <taxon>Streptophyta</taxon>
        <taxon>Embryophyta</taxon>
        <taxon>Tracheophyta</taxon>
        <taxon>Spermatophyta</taxon>
        <taxon>Magnoliopsida</taxon>
        <taxon>eudicotyledons</taxon>
        <taxon>Gunneridae</taxon>
        <taxon>Pentapetalae</taxon>
        <taxon>asterids</taxon>
        <taxon>campanulids</taxon>
        <taxon>Asterales</taxon>
        <taxon>Asteraceae</taxon>
        <taxon>Asteroideae</taxon>
        <taxon>Anthemideae</taxon>
        <taxon>Anthemidinae</taxon>
        <taxon>Tanacetum</taxon>
    </lineage>
</organism>
<dbReference type="AlphaFoldDB" id="A0A6L2JGN0"/>
<accession>A0A6L2JGN0</accession>
<gene>
    <name evidence="1" type="ORF">Tci_008151</name>
</gene>
<protein>
    <submittedName>
        <fullName evidence="1">Uncharacterized protein</fullName>
    </submittedName>
</protein>
<proteinExistence type="predicted"/>
<evidence type="ECO:0000313" key="1">
    <source>
        <dbReference type="EMBL" id="GEU36173.1"/>
    </source>
</evidence>
<name>A0A6L2JGN0_TANCI</name>
<sequence length="178" mass="19810">MEGQKKKKEIRNKRGPCANANLGPIRWHADLGRPSDFTLHAAGSTESSTDNTIMGRHVRVYAGAPGARSHSGIYGRRFGINRQNTSNDMSGERHDMIEDDTGNTESTLMMSFVRPSSHSHAGVWSRGHTWGETNACCFIMCRYNSPSAAEDLLGHWKMTGARNCFNIHGKPNPFTRLY</sequence>
<reference evidence="1" key="1">
    <citation type="journal article" date="2019" name="Sci. Rep.">
        <title>Draft genome of Tanacetum cinerariifolium, the natural source of mosquito coil.</title>
        <authorList>
            <person name="Yamashiro T."/>
            <person name="Shiraishi A."/>
            <person name="Satake H."/>
            <person name="Nakayama K."/>
        </authorList>
    </citation>
    <scope>NUCLEOTIDE SEQUENCE</scope>
</reference>
<dbReference type="EMBL" id="BKCJ010000778">
    <property type="protein sequence ID" value="GEU36173.1"/>
    <property type="molecule type" value="Genomic_DNA"/>
</dbReference>